<dbReference type="Gene3D" id="3.30.1340.10">
    <property type="entry name" value="HPr-like"/>
    <property type="match status" value="1"/>
</dbReference>
<evidence type="ECO:0000313" key="2">
    <source>
        <dbReference type="EMBL" id="QDI91879.1"/>
    </source>
</evidence>
<reference evidence="3" key="1">
    <citation type="submission" date="2019-01" db="EMBL/GenBank/DDBJ databases">
        <title>Genomic analysis of Salicibibacter sp. NKC3-5.</title>
        <authorList>
            <person name="Oh Y.J."/>
        </authorList>
    </citation>
    <scope>NUCLEOTIDE SEQUENCE [LARGE SCALE GENOMIC DNA]</scope>
    <source>
        <strain evidence="3">NKC3-5</strain>
    </source>
</reference>
<accession>A0A514LJ41</accession>
<protein>
    <submittedName>
        <fullName evidence="2">HPr family phosphocarrier protein</fullName>
    </submittedName>
</protein>
<dbReference type="Proteomes" id="UP000319756">
    <property type="component" value="Chromosome"/>
</dbReference>
<dbReference type="OrthoDB" id="9809047at2"/>
<feature type="domain" description="HPr" evidence="1">
    <location>
        <begin position="1"/>
        <end position="84"/>
    </location>
</feature>
<evidence type="ECO:0000259" key="1">
    <source>
        <dbReference type="PROSITE" id="PS51350"/>
    </source>
</evidence>
<organism evidence="2 3">
    <name type="scientific">Salicibibacter halophilus</name>
    <dbReference type="NCBI Taxonomy" id="2502791"/>
    <lineage>
        <taxon>Bacteria</taxon>
        <taxon>Bacillati</taxon>
        <taxon>Bacillota</taxon>
        <taxon>Bacilli</taxon>
        <taxon>Bacillales</taxon>
        <taxon>Bacillaceae</taxon>
        <taxon>Salicibibacter</taxon>
    </lineage>
</organism>
<dbReference type="CDD" id="cd00367">
    <property type="entry name" value="PTS-HPr_like"/>
    <property type="match status" value="1"/>
</dbReference>
<dbReference type="NCBIfam" id="TIGR01003">
    <property type="entry name" value="PTS_HPr_family"/>
    <property type="match status" value="1"/>
</dbReference>
<dbReference type="KEGG" id="sale:EPH95_12405"/>
<name>A0A514LJ41_9BACI</name>
<evidence type="ECO:0000313" key="3">
    <source>
        <dbReference type="Proteomes" id="UP000319756"/>
    </source>
</evidence>
<dbReference type="SUPFAM" id="SSF55594">
    <property type="entry name" value="HPr-like"/>
    <property type="match status" value="1"/>
</dbReference>
<dbReference type="PRINTS" id="PR00107">
    <property type="entry name" value="PHOSPHOCPHPR"/>
</dbReference>
<dbReference type="RefSeq" id="WP_142090406.1">
    <property type="nucleotide sequence ID" value="NZ_CP035485.1"/>
</dbReference>
<dbReference type="InterPro" id="IPR035895">
    <property type="entry name" value="HPr-like_sf"/>
</dbReference>
<keyword evidence="3" id="KW-1185">Reference proteome</keyword>
<gene>
    <name evidence="2" type="ORF">EPH95_12405</name>
</gene>
<dbReference type="EMBL" id="CP035485">
    <property type="protein sequence ID" value="QDI91879.1"/>
    <property type="molecule type" value="Genomic_DNA"/>
</dbReference>
<dbReference type="PANTHER" id="PTHR33705:SF5">
    <property type="entry name" value="HPR-LIKE PROTEIN CRH"/>
    <property type="match status" value="1"/>
</dbReference>
<proteinExistence type="predicted"/>
<sequence length="84" mass="9127">MVERDVEVKLKMGLQARPAALFVQEANRFHADINVIKGTHETNAKSIMGVMSLAVRKGATIRISADGGDEEEAVEALAEFVSEE</sequence>
<dbReference type="PANTHER" id="PTHR33705">
    <property type="entry name" value="PHOSPHOCARRIER PROTEIN HPR"/>
    <property type="match status" value="1"/>
</dbReference>
<dbReference type="AlphaFoldDB" id="A0A514LJ41"/>
<dbReference type="PROSITE" id="PS51350">
    <property type="entry name" value="PTS_HPR_DOM"/>
    <property type="match status" value="1"/>
</dbReference>
<dbReference type="NCBIfam" id="NF010354">
    <property type="entry name" value="PRK13782.1"/>
    <property type="match status" value="1"/>
</dbReference>
<dbReference type="InterPro" id="IPR050399">
    <property type="entry name" value="HPr"/>
</dbReference>
<dbReference type="InterPro" id="IPR000032">
    <property type="entry name" value="HPr-like"/>
</dbReference>
<dbReference type="Pfam" id="PF00381">
    <property type="entry name" value="PTS-HPr"/>
    <property type="match status" value="1"/>
</dbReference>